<name>A0ABT3KHH7_9GAMM</name>
<dbReference type="Gene3D" id="3.30.1330.60">
    <property type="entry name" value="OmpA-like domain"/>
    <property type="match status" value="1"/>
</dbReference>
<dbReference type="CDD" id="cd07185">
    <property type="entry name" value="OmpA_C-like"/>
    <property type="match status" value="1"/>
</dbReference>
<comment type="subcellular location">
    <subcellularLocation>
        <location evidence="1">Cell outer membrane</location>
    </subcellularLocation>
</comment>
<accession>A0ABT3KHH7</accession>
<keyword evidence="5" id="KW-0732">Signal</keyword>
<dbReference type="InterPro" id="IPR006664">
    <property type="entry name" value="OMP_bac"/>
</dbReference>
<dbReference type="InterPro" id="IPR036737">
    <property type="entry name" value="OmpA-like_sf"/>
</dbReference>
<dbReference type="EMBL" id="JAPEUL010000007">
    <property type="protein sequence ID" value="MCW4629899.1"/>
    <property type="molecule type" value="Genomic_DNA"/>
</dbReference>
<dbReference type="InterPro" id="IPR006665">
    <property type="entry name" value="OmpA-like"/>
</dbReference>
<evidence type="ECO:0000256" key="3">
    <source>
        <dbReference type="ARBA" id="ARBA00023237"/>
    </source>
</evidence>
<feature type="chain" id="PRO_5045327662" evidence="5">
    <location>
        <begin position="18"/>
        <end position="199"/>
    </location>
</feature>
<evidence type="ECO:0000256" key="2">
    <source>
        <dbReference type="ARBA" id="ARBA00023136"/>
    </source>
</evidence>
<keyword evidence="2 4" id="KW-0472">Membrane</keyword>
<dbReference type="InterPro" id="IPR050330">
    <property type="entry name" value="Bact_OuterMem_StrucFunc"/>
</dbReference>
<keyword evidence="8" id="KW-1185">Reference proteome</keyword>
<evidence type="ECO:0000256" key="4">
    <source>
        <dbReference type="PROSITE-ProRule" id="PRU00473"/>
    </source>
</evidence>
<dbReference type="PRINTS" id="PR01021">
    <property type="entry name" value="OMPADOMAIN"/>
</dbReference>
<dbReference type="Pfam" id="PF00691">
    <property type="entry name" value="OmpA"/>
    <property type="match status" value="1"/>
</dbReference>
<dbReference type="SUPFAM" id="SSF103088">
    <property type="entry name" value="OmpA-like"/>
    <property type="match status" value="1"/>
</dbReference>
<dbReference type="PANTHER" id="PTHR30329">
    <property type="entry name" value="STATOR ELEMENT OF FLAGELLAR MOTOR COMPLEX"/>
    <property type="match status" value="1"/>
</dbReference>
<dbReference type="PANTHER" id="PTHR30329:SF21">
    <property type="entry name" value="LIPOPROTEIN YIAD-RELATED"/>
    <property type="match status" value="1"/>
</dbReference>
<gene>
    <name evidence="7" type="ORF">ONZ52_13420</name>
</gene>
<proteinExistence type="predicted"/>
<evidence type="ECO:0000256" key="1">
    <source>
        <dbReference type="ARBA" id="ARBA00004442"/>
    </source>
</evidence>
<evidence type="ECO:0000313" key="8">
    <source>
        <dbReference type="Proteomes" id="UP001431181"/>
    </source>
</evidence>
<dbReference type="RefSeq" id="WP_265219166.1">
    <property type="nucleotide sequence ID" value="NZ_JAPEUL010000007.1"/>
</dbReference>
<dbReference type="PROSITE" id="PS51123">
    <property type="entry name" value="OMPA_2"/>
    <property type="match status" value="1"/>
</dbReference>
<protein>
    <submittedName>
        <fullName evidence="7">OmpA family protein</fullName>
    </submittedName>
</protein>
<comment type="caution">
    <text evidence="7">The sequence shown here is derived from an EMBL/GenBank/DDBJ whole genome shotgun (WGS) entry which is preliminary data.</text>
</comment>
<dbReference type="Proteomes" id="UP001431181">
    <property type="component" value="Unassembled WGS sequence"/>
</dbReference>
<evidence type="ECO:0000256" key="5">
    <source>
        <dbReference type="SAM" id="SignalP"/>
    </source>
</evidence>
<evidence type="ECO:0000313" key="7">
    <source>
        <dbReference type="EMBL" id="MCW4629899.1"/>
    </source>
</evidence>
<feature type="domain" description="OmpA-like" evidence="6">
    <location>
        <begin position="69"/>
        <end position="193"/>
    </location>
</feature>
<sequence length="199" mass="21780">MLSSVFCVRVTFVVLMAAAISGCGKFASQSSSATLDCDDRYTRCAVLSEQQNKVEKTVQNEEVPSVASPLIILPPTVAPILFDFDRATASRLVLDEAAAFLIMYPESHLTLHGYTDPIGQEAYNQALSYQRAAYVRERLLMLGVSAAQISVQAHGESGLLVKEIPNTQVVSKDDLVKQYAANRRVEFEFSLPNTTTLSN</sequence>
<feature type="signal peptide" evidence="5">
    <location>
        <begin position="1"/>
        <end position="17"/>
    </location>
</feature>
<reference evidence="7" key="1">
    <citation type="submission" date="2022-11" db="EMBL/GenBank/DDBJ databases">
        <title>Marinomonas sp. nov., isolated from marine algae.</title>
        <authorList>
            <person name="Choi D.G."/>
            <person name="Kim J.M."/>
            <person name="Lee J.K."/>
            <person name="Baek J.H."/>
            <person name="Jeon C.O."/>
        </authorList>
    </citation>
    <scope>NUCLEOTIDE SEQUENCE</scope>
    <source>
        <strain evidence="7">KJ51-3</strain>
    </source>
</reference>
<evidence type="ECO:0000259" key="6">
    <source>
        <dbReference type="PROSITE" id="PS51123"/>
    </source>
</evidence>
<organism evidence="7 8">
    <name type="scientific">Marinomonas rhodophyticola</name>
    <dbReference type="NCBI Taxonomy" id="2992803"/>
    <lineage>
        <taxon>Bacteria</taxon>
        <taxon>Pseudomonadati</taxon>
        <taxon>Pseudomonadota</taxon>
        <taxon>Gammaproteobacteria</taxon>
        <taxon>Oceanospirillales</taxon>
        <taxon>Oceanospirillaceae</taxon>
        <taxon>Marinomonas</taxon>
    </lineage>
</organism>
<keyword evidence="3" id="KW-0998">Cell outer membrane</keyword>